<organism evidence="3 4">
    <name type="scientific">Pseudonocardia ailaonensis</name>
    <dbReference type="NCBI Taxonomy" id="367279"/>
    <lineage>
        <taxon>Bacteria</taxon>
        <taxon>Bacillati</taxon>
        <taxon>Actinomycetota</taxon>
        <taxon>Actinomycetes</taxon>
        <taxon>Pseudonocardiales</taxon>
        <taxon>Pseudonocardiaceae</taxon>
        <taxon>Pseudonocardia</taxon>
    </lineage>
</organism>
<reference evidence="3 4" key="1">
    <citation type="journal article" date="2019" name="Int. J. Syst. Evol. Microbiol.">
        <title>The Global Catalogue of Microorganisms (GCM) 10K type strain sequencing project: providing services to taxonomists for standard genome sequencing and annotation.</title>
        <authorList>
            <consortium name="The Broad Institute Genomics Platform"/>
            <consortium name="The Broad Institute Genome Sequencing Center for Infectious Disease"/>
            <person name="Wu L."/>
            <person name="Ma J."/>
        </authorList>
    </citation>
    <scope>NUCLEOTIDE SEQUENCE [LARGE SCALE GENOMIC DNA]</scope>
    <source>
        <strain evidence="3 4">JCM 16009</strain>
    </source>
</reference>
<feature type="compositionally biased region" description="Low complexity" evidence="1">
    <location>
        <begin position="68"/>
        <end position="88"/>
    </location>
</feature>
<protein>
    <recommendedName>
        <fullName evidence="5">DUF3558 domain-containing protein</fullName>
    </recommendedName>
</protein>
<dbReference type="Proteomes" id="UP001500449">
    <property type="component" value="Unassembled WGS sequence"/>
</dbReference>
<feature type="region of interest" description="Disordered" evidence="1">
    <location>
        <begin position="47"/>
        <end position="88"/>
    </location>
</feature>
<evidence type="ECO:0000256" key="1">
    <source>
        <dbReference type="SAM" id="MobiDB-lite"/>
    </source>
</evidence>
<sequence>MRRLVLPFLLCVLLAVGSGCAVAVPGRAVAEPTAGAGGSGAGGSGITGGSGTTGATGAGGNAAGRGGTPAAVPPAAADGRAGGTADAAASRPTLVPDVLPDECLLDAAGFARLLGVPVATPATGGTPRSCTTSALHGTPRALASINVYRAEPAPVVRSGRALAGVGDAAAVVDTGSGPTLQVATGRYLVTLAVTEVSPTDERWAEAGRALVARIGGAALAEPAR</sequence>
<evidence type="ECO:0008006" key="5">
    <source>
        <dbReference type="Google" id="ProtNLM"/>
    </source>
</evidence>
<dbReference type="RefSeq" id="WP_344428372.1">
    <property type="nucleotide sequence ID" value="NZ_BAAAQK010000036.1"/>
</dbReference>
<keyword evidence="4" id="KW-1185">Reference proteome</keyword>
<evidence type="ECO:0000313" key="3">
    <source>
        <dbReference type="EMBL" id="GAA1881574.1"/>
    </source>
</evidence>
<dbReference type="EMBL" id="BAAAQK010000036">
    <property type="protein sequence ID" value="GAA1881574.1"/>
    <property type="molecule type" value="Genomic_DNA"/>
</dbReference>
<comment type="caution">
    <text evidence="3">The sequence shown here is derived from an EMBL/GenBank/DDBJ whole genome shotgun (WGS) entry which is preliminary data.</text>
</comment>
<feature type="chain" id="PRO_5046136923" description="DUF3558 domain-containing protein" evidence="2">
    <location>
        <begin position="24"/>
        <end position="224"/>
    </location>
</feature>
<name>A0ABN2NRY0_9PSEU</name>
<keyword evidence="2" id="KW-0732">Signal</keyword>
<dbReference type="PROSITE" id="PS51257">
    <property type="entry name" value="PROKAR_LIPOPROTEIN"/>
    <property type="match status" value="1"/>
</dbReference>
<evidence type="ECO:0000256" key="2">
    <source>
        <dbReference type="SAM" id="SignalP"/>
    </source>
</evidence>
<evidence type="ECO:0000313" key="4">
    <source>
        <dbReference type="Proteomes" id="UP001500449"/>
    </source>
</evidence>
<accession>A0ABN2NRY0</accession>
<feature type="signal peptide" evidence="2">
    <location>
        <begin position="1"/>
        <end position="23"/>
    </location>
</feature>
<gene>
    <name evidence="3" type="ORF">GCM10009836_73530</name>
</gene>
<feature type="compositionally biased region" description="Gly residues" evidence="1">
    <location>
        <begin position="47"/>
        <end position="67"/>
    </location>
</feature>
<proteinExistence type="predicted"/>